<comment type="similarity">
    <text evidence="4">Belongs to the glycosyltransferase 31 family.</text>
</comment>
<reference evidence="16" key="1">
    <citation type="submission" date="2020-09" db="EMBL/GenBank/DDBJ databases">
        <title>Genome-Enabled Discovery of Anthraquinone Biosynthesis in Senna tora.</title>
        <authorList>
            <person name="Kang S.-H."/>
            <person name="Pandey R.P."/>
            <person name="Lee C.-M."/>
            <person name="Sim J.-S."/>
            <person name="Jeong J.-T."/>
            <person name="Choi B.-S."/>
            <person name="Jung M."/>
            <person name="Ginzburg D."/>
            <person name="Zhao K."/>
            <person name="Won S.Y."/>
            <person name="Oh T.-J."/>
            <person name="Yu Y."/>
            <person name="Kim N.-H."/>
            <person name="Lee O.R."/>
            <person name="Lee T.-H."/>
            <person name="Bashyal P."/>
            <person name="Kim T.-S."/>
            <person name="Lee W.-H."/>
            <person name="Kawkins C."/>
            <person name="Kim C.-K."/>
            <person name="Kim J.S."/>
            <person name="Ahn B.O."/>
            <person name="Rhee S.Y."/>
            <person name="Sohng J.K."/>
        </authorList>
    </citation>
    <scope>NUCLEOTIDE SEQUENCE</scope>
    <source>
        <tissue evidence="16">Leaf</tissue>
    </source>
</reference>
<evidence type="ECO:0000256" key="1">
    <source>
        <dbReference type="ARBA" id="ARBA00001936"/>
    </source>
</evidence>
<evidence type="ECO:0000256" key="12">
    <source>
        <dbReference type="ARBA" id="ARBA00023180"/>
    </source>
</evidence>
<sequence>MKKWYGGALIASSFMLLFMLVILRYGYMKNPISEVYQTVTVTVNGTDPIKWINAAVPPAVKNPESAPRAISSDVVVSSLFSRNNFSKEEQQALQTWDQLNHLIDHTQGLPNAAEAIKEAVGVWNSLMSSVEEQRQGYANDSINERKKEKQCPHFLNNMSSAELNNTSYKLRVPCGLTQGSSITVIGIPNGLLGNFQIELTGAALPGEPDPPVILHYNVRLHGDKITEDPVIVQNTWTVAHDWGEEERCPSPTPETIKKVDDLEECNRIVGKNINQFPITRTSRRFSGTEEQSNNRTYFPFKQGYPFVATLRVGSEGIQMTVDGKHITSFAFRETLEPWLVGEIRVSGDLKLVSVLASGLPTSEDSEHAIDLESLKSRPISLQTPMDLFIGVFSTANNFKRRMAVRRTWMQYDAVRSTATAVRFFVGLHKNQIVNEELWKEAQTYGDIQLMPFVDYYSLITWKTLAICVFGTEVVSAKFVMKTDDDAFVRVDDVLASINRINVTTGLLYGLINSNSQPHRSTDSKWYISPEEWVEDTYPPWAHGPGYVVSHDIAKTVYRKYREGHLKMFKLEDVAMGIWIADMKKEGLEVQYKNEGRVHNVGCKDGYVVAHYQGPREMLCLWQKLQEGKGAQCCGERR</sequence>
<dbReference type="GO" id="GO:1901137">
    <property type="term" value="P:carbohydrate derivative biosynthetic process"/>
    <property type="evidence" value="ECO:0007669"/>
    <property type="project" value="UniProtKB-ARBA"/>
</dbReference>
<feature type="transmembrane region" description="Helical" evidence="14">
    <location>
        <begin position="7"/>
        <end position="27"/>
    </location>
</feature>
<evidence type="ECO:0000256" key="3">
    <source>
        <dbReference type="ARBA" id="ARBA00004922"/>
    </source>
</evidence>
<keyword evidence="8" id="KW-0735">Signal-anchor</keyword>
<keyword evidence="10" id="KW-0333">Golgi apparatus</keyword>
<evidence type="ECO:0000256" key="13">
    <source>
        <dbReference type="ARBA" id="ARBA00023211"/>
    </source>
</evidence>
<dbReference type="CDD" id="cd00070">
    <property type="entry name" value="GLECT"/>
    <property type="match status" value="1"/>
</dbReference>
<evidence type="ECO:0000256" key="2">
    <source>
        <dbReference type="ARBA" id="ARBA00004323"/>
    </source>
</evidence>
<dbReference type="PANTHER" id="PTHR11214:SF129">
    <property type="entry name" value="BETA-1,3-GALACTOSYLTRANSFERASE GALT1"/>
    <property type="match status" value="1"/>
</dbReference>
<protein>
    <submittedName>
        <fullName evidence="16">Beta-1,3-galactosyltransferase GALT1</fullName>
    </submittedName>
</protein>
<evidence type="ECO:0000256" key="4">
    <source>
        <dbReference type="ARBA" id="ARBA00008661"/>
    </source>
</evidence>
<dbReference type="Pfam" id="PF01762">
    <property type="entry name" value="Galactosyl_T"/>
    <property type="match status" value="1"/>
</dbReference>
<comment type="subcellular location">
    <subcellularLocation>
        <location evidence="2">Golgi apparatus membrane</location>
        <topology evidence="2">Single-pass type II membrane protein</topology>
    </subcellularLocation>
</comment>
<dbReference type="Gene3D" id="3.90.550.50">
    <property type="match status" value="1"/>
</dbReference>
<dbReference type="Gene3D" id="2.60.120.200">
    <property type="match status" value="1"/>
</dbReference>
<evidence type="ECO:0000256" key="10">
    <source>
        <dbReference type="ARBA" id="ARBA00023034"/>
    </source>
</evidence>
<dbReference type="InterPro" id="IPR002659">
    <property type="entry name" value="Glyco_trans_31"/>
</dbReference>
<dbReference type="SMART" id="SM00908">
    <property type="entry name" value="Gal-bind_lectin"/>
    <property type="match status" value="1"/>
</dbReference>
<feature type="domain" description="Galectin" evidence="15">
    <location>
        <begin position="168"/>
        <end position="357"/>
    </location>
</feature>
<dbReference type="FunFam" id="3.90.550.50:FF:000015">
    <property type="entry name" value="Beta-1,3-galactosyltransferase GALT1"/>
    <property type="match status" value="1"/>
</dbReference>
<evidence type="ECO:0000313" key="17">
    <source>
        <dbReference type="Proteomes" id="UP000634136"/>
    </source>
</evidence>
<dbReference type="SUPFAM" id="SSF49899">
    <property type="entry name" value="Concanavalin A-like lectins/glucanases"/>
    <property type="match status" value="1"/>
</dbReference>
<dbReference type="PANTHER" id="PTHR11214">
    <property type="entry name" value="BETA-1,3-N-ACETYLGLUCOSAMINYLTRANSFERASE"/>
    <property type="match status" value="1"/>
</dbReference>
<dbReference type="UniPathway" id="UPA00378"/>
<keyword evidence="12" id="KW-0325">Glycoprotein</keyword>
<evidence type="ECO:0000313" key="16">
    <source>
        <dbReference type="EMBL" id="KAF7809116.1"/>
    </source>
</evidence>
<name>A0A834STW7_9FABA</name>
<comment type="cofactor">
    <cofactor evidence="1">
        <name>Mn(2+)</name>
        <dbReference type="ChEBI" id="CHEBI:29035"/>
    </cofactor>
</comment>
<organism evidence="16 17">
    <name type="scientific">Senna tora</name>
    <dbReference type="NCBI Taxonomy" id="362788"/>
    <lineage>
        <taxon>Eukaryota</taxon>
        <taxon>Viridiplantae</taxon>
        <taxon>Streptophyta</taxon>
        <taxon>Embryophyta</taxon>
        <taxon>Tracheophyta</taxon>
        <taxon>Spermatophyta</taxon>
        <taxon>Magnoliopsida</taxon>
        <taxon>eudicotyledons</taxon>
        <taxon>Gunneridae</taxon>
        <taxon>Pentapetalae</taxon>
        <taxon>rosids</taxon>
        <taxon>fabids</taxon>
        <taxon>Fabales</taxon>
        <taxon>Fabaceae</taxon>
        <taxon>Caesalpinioideae</taxon>
        <taxon>Cassia clade</taxon>
        <taxon>Senna</taxon>
    </lineage>
</organism>
<dbReference type="InterPro" id="IPR013320">
    <property type="entry name" value="ConA-like_dom_sf"/>
</dbReference>
<dbReference type="SMART" id="SM00276">
    <property type="entry name" value="GLECT"/>
    <property type="match status" value="1"/>
</dbReference>
<dbReference type="PROSITE" id="PS51304">
    <property type="entry name" value="GALECTIN"/>
    <property type="match status" value="1"/>
</dbReference>
<gene>
    <name evidence="16" type="ORF">G2W53_035859</name>
</gene>
<keyword evidence="17" id="KW-1185">Reference proteome</keyword>
<keyword evidence="7 14" id="KW-0812">Transmembrane</keyword>
<keyword evidence="11 14" id="KW-0472">Membrane</keyword>
<keyword evidence="9 14" id="KW-1133">Transmembrane helix</keyword>
<dbReference type="GO" id="GO:0030246">
    <property type="term" value="F:carbohydrate binding"/>
    <property type="evidence" value="ECO:0007669"/>
    <property type="project" value="InterPro"/>
</dbReference>
<dbReference type="OrthoDB" id="2139606at2759"/>
<evidence type="ECO:0000259" key="15">
    <source>
        <dbReference type="PROSITE" id="PS51304"/>
    </source>
</evidence>
<dbReference type="EMBL" id="JAAIUW010000011">
    <property type="protein sequence ID" value="KAF7809116.1"/>
    <property type="molecule type" value="Genomic_DNA"/>
</dbReference>
<evidence type="ECO:0000256" key="6">
    <source>
        <dbReference type="ARBA" id="ARBA00022679"/>
    </source>
</evidence>
<evidence type="ECO:0000256" key="11">
    <source>
        <dbReference type="ARBA" id="ARBA00023136"/>
    </source>
</evidence>
<keyword evidence="13" id="KW-0464">Manganese</keyword>
<dbReference type="GO" id="GO:0000139">
    <property type="term" value="C:Golgi membrane"/>
    <property type="evidence" value="ECO:0007669"/>
    <property type="project" value="UniProtKB-SubCell"/>
</dbReference>
<evidence type="ECO:0000256" key="9">
    <source>
        <dbReference type="ARBA" id="ARBA00022989"/>
    </source>
</evidence>
<evidence type="ECO:0000256" key="14">
    <source>
        <dbReference type="SAM" id="Phobius"/>
    </source>
</evidence>
<dbReference type="Pfam" id="PF00337">
    <property type="entry name" value="Gal-bind_lectin"/>
    <property type="match status" value="1"/>
</dbReference>
<dbReference type="InterPro" id="IPR001079">
    <property type="entry name" value="Galectin_CRD"/>
</dbReference>
<dbReference type="GO" id="GO:0010488">
    <property type="term" value="F:UDP-galactose:N-glycan beta-1,3-galactosyltransferase activity"/>
    <property type="evidence" value="ECO:0007669"/>
    <property type="project" value="TreeGrafter"/>
</dbReference>
<evidence type="ECO:0000256" key="7">
    <source>
        <dbReference type="ARBA" id="ARBA00022692"/>
    </source>
</evidence>
<keyword evidence="6 16" id="KW-0808">Transferase</keyword>
<comment type="caution">
    <text evidence="16">The sequence shown here is derived from an EMBL/GenBank/DDBJ whole genome shotgun (WGS) entry which is preliminary data.</text>
</comment>
<dbReference type="AlphaFoldDB" id="A0A834STW7"/>
<proteinExistence type="inferred from homology"/>
<evidence type="ECO:0000256" key="5">
    <source>
        <dbReference type="ARBA" id="ARBA00022676"/>
    </source>
</evidence>
<dbReference type="Proteomes" id="UP000634136">
    <property type="component" value="Unassembled WGS sequence"/>
</dbReference>
<comment type="pathway">
    <text evidence="3">Protein modification; protein glycosylation.</text>
</comment>
<evidence type="ECO:0000256" key="8">
    <source>
        <dbReference type="ARBA" id="ARBA00022968"/>
    </source>
</evidence>
<accession>A0A834STW7</accession>
<keyword evidence="5 16" id="KW-0328">Glycosyltransferase</keyword>